<gene>
    <name evidence="3" type="ORF">G5714_021350</name>
</gene>
<dbReference type="PANTHER" id="PTHR21063:SF4">
    <property type="entry name" value="CD48 ANTIGEN-RELATED"/>
    <property type="match status" value="1"/>
</dbReference>
<feature type="domain" description="Immunoglobulin" evidence="2">
    <location>
        <begin position="46"/>
        <end position="146"/>
    </location>
</feature>
<dbReference type="InterPro" id="IPR013783">
    <property type="entry name" value="Ig-like_fold"/>
</dbReference>
<dbReference type="Pfam" id="PF07686">
    <property type="entry name" value="V-set"/>
    <property type="match status" value="1"/>
</dbReference>
<feature type="signal peptide" evidence="1">
    <location>
        <begin position="1"/>
        <end position="45"/>
    </location>
</feature>
<organism evidence="3 4">
    <name type="scientific">Onychostoma macrolepis</name>
    <dbReference type="NCBI Taxonomy" id="369639"/>
    <lineage>
        <taxon>Eukaryota</taxon>
        <taxon>Metazoa</taxon>
        <taxon>Chordata</taxon>
        <taxon>Craniata</taxon>
        <taxon>Vertebrata</taxon>
        <taxon>Euteleostomi</taxon>
        <taxon>Actinopterygii</taxon>
        <taxon>Neopterygii</taxon>
        <taxon>Teleostei</taxon>
        <taxon>Ostariophysi</taxon>
        <taxon>Cypriniformes</taxon>
        <taxon>Cyprinidae</taxon>
        <taxon>Acrossocheilinae</taxon>
        <taxon>Onychostoma</taxon>
    </lineage>
</organism>
<reference evidence="3 4" key="1">
    <citation type="submission" date="2020-04" db="EMBL/GenBank/DDBJ databases">
        <title>Chromosome-level genome assembly of a cyprinid fish Onychostoma macrolepis by integration of Nanopore Sequencing, Bionano and Hi-C technology.</title>
        <authorList>
            <person name="Wang D."/>
        </authorList>
    </citation>
    <scope>NUCLEOTIDE SEQUENCE [LARGE SCALE GENOMIC DNA]</scope>
    <source>
        <strain evidence="3">SWU-2019</strain>
        <tissue evidence="3">Muscle</tissue>
    </source>
</reference>
<dbReference type="AlphaFoldDB" id="A0A7J6BUL3"/>
<dbReference type="InterPro" id="IPR003599">
    <property type="entry name" value="Ig_sub"/>
</dbReference>
<keyword evidence="4" id="KW-1185">Reference proteome</keyword>
<dbReference type="FunFam" id="2.60.40.10:FF:002431">
    <property type="entry name" value="Si:ch211-222k6.3"/>
    <property type="match status" value="1"/>
</dbReference>
<evidence type="ECO:0000259" key="2">
    <source>
        <dbReference type="SMART" id="SM00409"/>
    </source>
</evidence>
<dbReference type="InterPro" id="IPR013106">
    <property type="entry name" value="Ig_V-set"/>
</dbReference>
<comment type="caution">
    <text evidence="3">The sequence shown here is derived from an EMBL/GenBank/DDBJ whole genome shotgun (WGS) entry which is preliminary data.</text>
</comment>
<keyword evidence="1" id="KW-0732">Signal</keyword>
<protein>
    <recommendedName>
        <fullName evidence="2">Immunoglobulin domain-containing protein</fullName>
    </recommendedName>
</protein>
<name>A0A7J6BUL3_9TELE</name>
<proteinExistence type="predicted"/>
<dbReference type="SMART" id="SM00409">
    <property type="entry name" value="IG"/>
    <property type="match status" value="1"/>
</dbReference>
<feature type="chain" id="PRO_5029471643" description="Immunoglobulin domain-containing protein" evidence="1">
    <location>
        <begin position="46"/>
        <end position="262"/>
    </location>
</feature>
<evidence type="ECO:0000256" key="1">
    <source>
        <dbReference type="SAM" id="SignalP"/>
    </source>
</evidence>
<dbReference type="PANTHER" id="PTHR21063">
    <property type="entry name" value="LFA-3"/>
    <property type="match status" value="1"/>
</dbReference>
<dbReference type="Gene3D" id="2.60.40.10">
    <property type="entry name" value="Immunoglobulins"/>
    <property type="match status" value="1"/>
</dbReference>
<accession>A0A7J6BUL3</accession>
<dbReference type="OrthoDB" id="8924157at2759"/>
<evidence type="ECO:0000313" key="4">
    <source>
        <dbReference type="Proteomes" id="UP000579812"/>
    </source>
</evidence>
<evidence type="ECO:0000313" key="3">
    <source>
        <dbReference type="EMBL" id="KAF4097342.1"/>
    </source>
</evidence>
<sequence>MPRQKSGHFQTFTALLVADQRTGNMVNISVLFCLWLCRLLDVTDAVKTISVMEGDSVALNPDVTEVQKYLLIQWMFESTRIAEFNRLTQTSSTYDSVDGRFRDRLKLDHQTGSLTITDTRTTDSGLYKLTIVGEETKYKRFNVTVYESPRTASSLERSSNSNFGTFVVNNSTINQTENNNNTELHQQSSDQIHCCGYTEAVIRLALSALVCMATVAVLVYDIRSTKSELNRTEETKYYHQTLVQSDQQCELSRRMSSIYVDI</sequence>
<dbReference type="Proteomes" id="UP000579812">
    <property type="component" value="Unassembled WGS sequence"/>
</dbReference>
<dbReference type="EMBL" id="JAAMOB010000022">
    <property type="protein sequence ID" value="KAF4097342.1"/>
    <property type="molecule type" value="Genomic_DNA"/>
</dbReference>
<dbReference type="SUPFAM" id="SSF48726">
    <property type="entry name" value="Immunoglobulin"/>
    <property type="match status" value="1"/>
</dbReference>
<dbReference type="InterPro" id="IPR036179">
    <property type="entry name" value="Ig-like_dom_sf"/>
</dbReference>